<evidence type="ECO:0000256" key="1">
    <source>
        <dbReference type="SAM" id="Phobius"/>
    </source>
</evidence>
<keyword evidence="1" id="KW-0472">Membrane</keyword>
<organism evidence="2">
    <name type="scientific">candidate division WWE3 bacterium</name>
    <dbReference type="NCBI Taxonomy" id="2053526"/>
    <lineage>
        <taxon>Bacteria</taxon>
        <taxon>Katanobacteria</taxon>
    </lineage>
</organism>
<sequence>MFSKGSYIINRIIIICFWGILFLLSIFLGFFLIFKFFGFKSWVVYELKFEVTVIFPDSIDTFVVSANDIIPFLEFINENQTIKDIRVITDLQGPGTDVSTIFGIFYKIFRDYYAEKFFKTR</sequence>
<proteinExistence type="predicted"/>
<dbReference type="EMBL" id="DSRT01000035">
    <property type="protein sequence ID" value="HGW29420.1"/>
    <property type="molecule type" value="Genomic_DNA"/>
</dbReference>
<dbReference type="AlphaFoldDB" id="A0A7C4XTF5"/>
<protein>
    <submittedName>
        <fullName evidence="2">Uncharacterized protein</fullName>
    </submittedName>
</protein>
<comment type="caution">
    <text evidence="2">The sequence shown here is derived from an EMBL/GenBank/DDBJ whole genome shotgun (WGS) entry which is preliminary data.</text>
</comment>
<name>A0A7C4XTF5_UNCKA</name>
<accession>A0A7C4XTF5</accession>
<evidence type="ECO:0000313" key="2">
    <source>
        <dbReference type="EMBL" id="HGW29420.1"/>
    </source>
</evidence>
<gene>
    <name evidence="2" type="ORF">ENR63_00645</name>
</gene>
<keyword evidence="1" id="KW-1133">Transmembrane helix</keyword>
<feature type="transmembrane region" description="Helical" evidence="1">
    <location>
        <begin position="12"/>
        <end position="34"/>
    </location>
</feature>
<reference evidence="2" key="1">
    <citation type="journal article" date="2020" name="mSystems">
        <title>Genome- and Community-Level Interaction Insights into Carbon Utilization and Element Cycling Functions of Hydrothermarchaeota in Hydrothermal Sediment.</title>
        <authorList>
            <person name="Zhou Z."/>
            <person name="Liu Y."/>
            <person name="Xu W."/>
            <person name="Pan J."/>
            <person name="Luo Z.H."/>
            <person name="Li M."/>
        </authorList>
    </citation>
    <scope>NUCLEOTIDE SEQUENCE [LARGE SCALE GENOMIC DNA]</scope>
    <source>
        <strain evidence="2">SpSt-417</strain>
    </source>
</reference>
<keyword evidence="1" id="KW-0812">Transmembrane</keyword>